<dbReference type="AlphaFoldDB" id="A0A397SA42"/>
<dbReference type="PANTHER" id="PTHR19446">
    <property type="entry name" value="REVERSE TRANSCRIPTASES"/>
    <property type="match status" value="1"/>
</dbReference>
<dbReference type="OrthoDB" id="7697103at2759"/>
<gene>
    <name evidence="1" type="ORF">C1645_840353</name>
</gene>
<protein>
    <recommendedName>
        <fullName evidence="3">Reverse transcriptase domain-containing protein</fullName>
    </recommendedName>
</protein>
<reference evidence="1 2" key="1">
    <citation type="submission" date="2018-06" db="EMBL/GenBank/DDBJ databases">
        <title>Comparative genomics reveals the genomic features of Rhizophagus irregularis, R. cerebriforme, R. diaphanum and Gigaspora rosea, and their symbiotic lifestyle signature.</title>
        <authorList>
            <person name="Morin E."/>
            <person name="San Clemente H."/>
            <person name="Chen E.C.H."/>
            <person name="De La Providencia I."/>
            <person name="Hainaut M."/>
            <person name="Kuo A."/>
            <person name="Kohler A."/>
            <person name="Murat C."/>
            <person name="Tang N."/>
            <person name="Roy S."/>
            <person name="Loubradou J."/>
            <person name="Henrissat B."/>
            <person name="Grigoriev I.V."/>
            <person name="Corradi N."/>
            <person name="Roux C."/>
            <person name="Martin F.M."/>
        </authorList>
    </citation>
    <scope>NUCLEOTIDE SEQUENCE [LARGE SCALE GENOMIC DNA]</scope>
    <source>
        <strain evidence="1 2">DAOM 227022</strain>
    </source>
</reference>
<proteinExistence type="predicted"/>
<organism evidence="1 2">
    <name type="scientific">Glomus cerebriforme</name>
    <dbReference type="NCBI Taxonomy" id="658196"/>
    <lineage>
        <taxon>Eukaryota</taxon>
        <taxon>Fungi</taxon>
        <taxon>Fungi incertae sedis</taxon>
        <taxon>Mucoromycota</taxon>
        <taxon>Glomeromycotina</taxon>
        <taxon>Glomeromycetes</taxon>
        <taxon>Glomerales</taxon>
        <taxon>Glomeraceae</taxon>
        <taxon>Glomus</taxon>
    </lineage>
</organism>
<dbReference type="Proteomes" id="UP000265703">
    <property type="component" value="Unassembled WGS sequence"/>
</dbReference>
<evidence type="ECO:0000313" key="2">
    <source>
        <dbReference type="Proteomes" id="UP000265703"/>
    </source>
</evidence>
<accession>A0A397SA42</accession>
<sequence>MPRSTLTYPPEWADIYMPKNYIQSDWFNSIDDPITLIELQDTLSSLPNNKASGPSSITYEDIKYLDNHTKNFLVEFFNLILTYHTYPKEWNEALLFPIPKPKDWDCHINNI</sequence>
<keyword evidence="2" id="KW-1185">Reference proteome</keyword>
<evidence type="ECO:0000313" key="1">
    <source>
        <dbReference type="EMBL" id="RIA79581.1"/>
    </source>
</evidence>
<name>A0A397SA42_9GLOM</name>
<evidence type="ECO:0008006" key="3">
    <source>
        <dbReference type="Google" id="ProtNLM"/>
    </source>
</evidence>
<dbReference type="EMBL" id="QKYT01001229">
    <property type="protein sequence ID" value="RIA79581.1"/>
    <property type="molecule type" value="Genomic_DNA"/>
</dbReference>
<comment type="caution">
    <text evidence="1">The sequence shown here is derived from an EMBL/GenBank/DDBJ whole genome shotgun (WGS) entry which is preliminary data.</text>
</comment>